<dbReference type="NCBIfam" id="TIGR00252">
    <property type="entry name" value="YraN family protein"/>
    <property type="match status" value="1"/>
</dbReference>
<accession>A0A9D1NZ71</accession>
<gene>
    <name evidence="3" type="ORF">IAC80_04020</name>
</gene>
<dbReference type="InterPro" id="IPR011856">
    <property type="entry name" value="tRNA_endonuc-like_dom_sf"/>
</dbReference>
<evidence type="ECO:0000256" key="2">
    <source>
        <dbReference type="HAMAP-Rule" id="MF_00048"/>
    </source>
</evidence>
<protein>
    <recommendedName>
        <fullName evidence="2">UPF0102 protein IAC80_04020</fullName>
    </recommendedName>
</protein>
<dbReference type="Gene3D" id="3.40.1350.10">
    <property type="match status" value="1"/>
</dbReference>
<reference evidence="3" key="1">
    <citation type="submission" date="2020-10" db="EMBL/GenBank/DDBJ databases">
        <authorList>
            <person name="Gilroy R."/>
        </authorList>
    </citation>
    <scope>NUCLEOTIDE SEQUENCE</scope>
    <source>
        <strain evidence="3">ChiBcec6-7307</strain>
    </source>
</reference>
<evidence type="ECO:0000256" key="1">
    <source>
        <dbReference type="ARBA" id="ARBA00006738"/>
    </source>
</evidence>
<dbReference type="InterPro" id="IPR011335">
    <property type="entry name" value="Restrct_endonuc-II-like"/>
</dbReference>
<dbReference type="InterPro" id="IPR003509">
    <property type="entry name" value="UPF0102_YraN-like"/>
</dbReference>
<evidence type="ECO:0000313" key="3">
    <source>
        <dbReference type="EMBL" id="HIV23087.1"/>
    </source>
</evidence>
<dbReference type="Pfam" id="PF02021">
    <property type="entry name" value="UPF0102"/>
    <property type="match status" value="1"/>
</dbReference>
<comment type="similarity">
    <text evidence="1 2">Belongs to the UPF0102 family.</text>
</comment>
<dbReference type="GO" id="GO:0003676">
    <property type="term" value="F:nucleic acid binding"/>
    <property type="evidence" value="ECO:0007669"/>
    <property type="project" value="InterPro"/>
</dbReference>
<dbReference type="HAMAP" id="MF_00048">
    <property type="entry name" value="UPF0102"/>
    <property type="match status" value="1"/>
</dbReference>
<dbReference type="CDD" id="cd20736">
    <property type="entry name" value="PoNe_Nuclease"/>
    <property type="match status" value="1"/>
</dbReference>
<dbReference type="PANTHER" id="PTHR34039:SF1">
    <property type="entry name" value="UPF0102 PROTEIN YRAN"/>
    <property type="match status" value="1"/>
</dbReference>
<dbReference type="Proteomes" id="UP000886889">
    <property type="component" value="Unassembled WGS sequence"/>
</dbReference>
<comment type="caution">
    <text evidence="3">The sequence shown here is derived from an EMBL/GenBank/DDBJ whole genome shotgun (WGS) entry which is preliminary data.</text>
</comment>
<sequence>MERKAGAYLEGLGYEILEYNFRGRGGEIDIVARENRYLIFVEVKYRRNEKTGSPLEAVDDRKQRRICRAASSYLARHGLRTDQGCRFDVVAITGEKIRLVKNAFPFHL</sequence>
<organism evidence="3 4">
    <name type="scientific">Candidatus Merdiplasma excrementigallinarum</name>
    <dbReference type="NCBI Taxonomy" id="2840864"/>
    <lineage>
        <taxon>Bacteria</taxon>
        <taxon>Bacillati</taxon>
        <taxon>Bacillota</taxon>
        <taxon>Clostridia</taxon>
        <taxon>Lachnospirales</taxon>
        <taxon>Lachnospiraceae</taxon>
        <taxon>Lachnospiraceae incertae sedis</taxon>
        <taxon>Candidatus Merdiplasma</taxon>
    </lineage>
</organism>
<dbReference type="PANTHER" id="PTHR34039">
    <property type="entry name" value="UPF0102 PROTEIN YRAN"/>
    <property type="match status" value="1"/>
</dbReference>
<evidence type="ECO:0000313" key="4">
    <source>
        <dbReference type="Proteomes" id="UP000886889"/>
    </source>
</evidence>
<name>A0A9D1NZ71_9FIRM</name>
<reference evidence="3" key="2">
    <citation type="journal article" date="2021" name="PeerJ">
        <title>Extensive microbial diversity within the chicken gut microbiome revealed by metagenomics and culture.</title>
        <authorList>
            <person name="Gilroy R."/>
            <person name="Ravi A."/>
            <person name="Getino M."/>
            <person name="Pursley I."/>
            <person name="Horton D.L."/>
            <person name="Alikhan N.F."/>
            <person name="Baker D."/>
            <person name="Gharbi K."/>
            <person name="Hall N."/>
            <person name="Watson M."/>
            <person name="Adriaenssens E.M."/>
            <person name="Foster-Nyarko E."/>
            <person name="Jarju S."/>
            <person name="Secka A."/>
            <person name="Antonio M."/>
            <person name="Oren A."/>
            <person name="Chaudhuri R.R."/>
            <person name="La Ragione R."/>
            <person name="Hildebrand F."/>
            <person name="Pallen M.J."/>
        </authorList>
    </citation>
    <scope>NUCLEOTIDE SEQUENCE</scope>
    <source>
        <strain evidence="3">ChiBcec6-7307</strain>
    </source>
</reference>
<proteinExistence type="inferred from homology"/>
<dbReference type="EMBL" id="DVOS01000038">
    <property type="protein sequence ID" value="HIV23087.1"/>
    <property type="molecule type" value="Genomic_DNA"/>
</dbReference>
<dbReference type="NCBIfam" id="NF009150">
    <property type="entry name" value="PRK12497.1-3"/>
    <property type="match status" value="1"/>
</dbReference>
<dbReference type="SUPFAM" id="SSF52980">
    <property type="entry name" value="Restriction endonuclease-like"/>
    <property type="match status" value="1"/>
</dbReference>
<dbReference type="AlphaFoldDB" id="A0A9D1NZ71"/>